<keyword evidence="5 7" id="KW-1133">Transmembrane helix</keyword>
<accession>A1ZSJ6</accession>
<keyword evidence="4 7" id="KW-0812">Transmembrane</keyword>
<dbReference type="AlphaFoldDB" id="A1ZSJ6"/>
<name>A1ZSJ6_MICM2</name>
<keyword evidence="3" id="KW-1003">Cell membrane</keyword>
<dbReference type="GO" id="GO:0044874">
    <property type="term" value="P:lipoprotein localization to outer membrane"/>
    <property type="evidence" value="ECO:0007669"/>
    <property type="project" value="TreeGrafter"/>
</dbReference>
<evidence type="ECO:0000256" key="5">
    <source>
        <dbReference type="ARBA" id="ARBA00022989"/>
    </source>
</evidence>
<feature type="transmembrane region" description="Helical" evidence="7">
    <location>
        <begin position="277"/>
        <end position="304"/>
    </location>
</feature>
<protein>
    <submittedName>
        <fullName evidence="10">Releasing system transmembrane protein</fullName>
    </submittedName>
</protein>
<dbReference type="Pfam" id="PF12704">
    <property type="entry name" value="MacB_PCD"/>
    <property type="match status" value="1"/>
</dbReference>
<dbReference type="OrthoDB" id="1522724at2"/>
<organism evidence="10 11">
    <name type="scientific">Microscilla marina ATCC 23134</name>
    <dbReference type="NCBI Taxonomy" id="313606"/>
    <lineage>
        <taxon>Bacteria</taxon>
        <taxon>Pseudomonadati</taxon>
        <taxon>Bacteroidota</taxon>
        <taxon>Cytophagia</taxon>
        <taxon>Cytophagales</taxon>
        <taxon>Microscillaceae</taxon>
        <taxon>Microscilla</taxon>
    </lineage>
</organism>
<feature type="domain" description="ABC3 transporter permease C-terminal" evidence="8">
    <location>
        <begin position="282"/>
        <end position="405"/>
    </location>
</feature>
<dbReference type="InterPro" id="IPR003838">
    <property type="entry name" value="ABC3_permease_C"/>
</dbReference>
<feature type="transmembrane region" description="Helical" evidence="7">
    <location>
        <begin position="20"/>
        <end position="46"/>
    </location>
</feature>
<keyword evidence="6 7" id="KW-0472">Membrane</keyword>
<keyword evidence="11" id="KW-1185">Reference proteome</keyword>
<reference evidence="10 11" key="1">
    <citation type="submission" date="2007-01" db="EMBL/GenBank/DDBJ databases">
        <authorList>
            <person name="Haygood M."/>
            <person name="Podell S."/>
            <person name="Anderson C."/>
            <person name="Hopkinson B."/>
            <person name="Roe K."/>
            <person name="Barbeau K."/>
            <person name="Gaasterland T."/>
            <person name="Ferriera S."/>
            <person name="Johnson J."/>
            <person name="Kravitz S."/>
            <person name="Beeson K."/>
            <person name="Sutton G."/>
            <person name="Rogers Y.-H."/>
            <person name="Friedman R."/>
            <person name="Frazier M."/>
            <person name="Venter J.C."/>
        </authorList>
    </citation>
    <scope>NUCLEOTIDE SEQUENCE [LARGE SCALE GENOMIC DNA]</scope>
    <source>
        <strain evidence="10 11">ATCC 23134</strain>
    </source>
</reference>
<comment type="subcellular location">
    <subcellularLocation>
        <location evidence="1">Cell membrane</location>
        <topology evidence="1">Multi-pass membrane protein</topology>
    </subcellularLocation>
</comment>
<evidence type="ECO:0000259" key="9">
    <source>
        <dbReference type="Pfam" id="PF12704"/>
    </source>
</evidence>
<gene>
    <name evidence="10" type="ORF">M23134_06103</name>
</gene>
<evidence type="ECO:0000256" key="3">
    <source>
        <dbReference type="ARBA" id="ARBA00022475"/>
    </source>
</evidence>
<feature type="domain" description="MacB-like periplasmic core" evidence="9">
    <location>
        <begin position="25"/>
        <end position="250"/>
    </location>
</feature>
<feature type="transmembrane region" description="Helical" evidence="7">
    <location>
        <begin position="379"/>
        <end position="398"/>
    </location>
</feature>
<evidence type="ECO:0000313" key="10">
    <source>
        <dbReference type="EMBL" id="EAY26576.1"/>
    </source>
</evidence>
<proteinExistence type="inferred from homology"/>
<evidence type="ECO:0000313" key="11">
    <source>
        <dbReference type="Proteomes" id="UP000004095"/>
    </source>
</evidence>
<dbReference type="GO" id="GO:0098797">
    <property type="term" value="C:plasma membrane protein complex"/>
    <property type="evidence" value="ECO:0007669"/>
    <property type="project" value="TreeGrafter"/>
</dbReference>
<sequence>MNLPLFIARRYFFSKHKKQFINVISILSMIEVAVGTIALILVLSVFNGLQELIQGLHDTFNPELKVEPIKGKSFEVSSQLIKKIEAVPGVKIVSEIIEDNAVLRYKNGQMVVKVKGVSENYLEQTRMDSAIRKGEFALYKNGRPRAVIGQGVQYTLAIGLRNDFDALQLWYPKKVKKITLGINAEKKLINKKAIFPIGVFSLEQQYDASYVFVPLKFAANLLQYDNRRTSLEIQLKEKADTDATKKGIKEVLGNNFKVLDRNEQQANLLKAIQIEKLFVYITLSFILLVASINIFFSLMMLMIDKKKDVAVLLSMGASTKIIRKIFMMEGGIIAFSGAIIGLLVATTLAILQQKYGFIGMGTSTTVVEAYPVKLKSIDFIFTCITIVLITFLAAYYPARKASQIDVRENLT</sequence>
<feature type="transmembrane region" description="Helical" evidence="7">
    <location>
        <begin position="325"/>
        <end position="351"/>
    </location>
</feature>
<evidence type="ECO:0000256" key="1">
    <source>
        <dbReference type="ARBA" id="ARBA00004651"/>
    </source>
</evidence>
<evidence type="ECO:0000256" key="2">
    <source>
        <dbReference type="ARBA" id="ARBA00005236"/>
    </source>
</evidence>
<evidence type="ECO:0000256" key="7">
    <source>
        <dbReference type="SAM" id="Phobius"/>
    </source>
</evidence>
<dbReference type="PANTHER" id="PTHR30489">
    <property type="entry name" value="LIPOPROTEIN-RELEASING SYSTEM TRANSMEMBRANE PROTEIN LOLE"/>
    <property type="match status" value="1"/>
</dbReference>
<dbReference type="RefSeq" id="WP_002700552.1">
    <property type="nucleotide sequence ID" value="NZ_AAWS01000032.1"/>
</dbReference>
<dbReference type="InterPro" id="IPR051447">
    <property type="entry name" value="Lipoprotein-release_system"/>
</dbReference>
<dbReference type="EMBL" id="AAWS01000032">
    <property type="protein sequence ID" value="EAY26576.1"/>
    <property type="molecule type" value="Genomic_DNA"/>
</dbReference>
<dbReference type="InterPro" id="IPR025857">
    <property type="entry name" value="MacB_PCD"/>
</dbReference>
<evidence type="ECO:0000256" key="6">
    <source>
        <dbReference type="ARBA" id="ARBA00023136"/>
    </source>
</evidence>
<dbReference type="eggNOG" id="COG4591">
    <property type="taxonomic scope" value="Bacteria"/>
</dbReference>
<evidence type="ECO:0000256" key="4">
    <source>
        <dbReference type="ARBA" id="ARBA00022692"/>
    </source>
</evidence>
<evidence type="ECO:0000259" key="8">
    <source>
        <dbReference type="Pfam" id="PF02687"/>
    </source>
</evidence>
<dbReference type="Pfam" id="PF02687">
    <property type="entry name" value="FtsX"/>
    <property type="match status" value="1"/>
</dbReference>
<comment type="caution">
    <text evidence="10">The sequence shown here is derived from an EMBL/GenBank/DDBJ whole genome shotgun (WGS) entry which is preliminary data.</text>
</comment>
<dbReference type="Proteomes" id="UP000004095">
    <property type="component" value="Unassembled WGS sequence"/>
</dbReference>
<dbReference type="PANTHER" id="PTHR30489:SF0">
    <property type="entry name" value="LIPOPROTEIN-RELEASING SYSTEM TRANSMEMBRANE PROTEIN LOLE"/>
    <property type="match status" value="1"/>
</dbReference>
<comment type="similarity">
    <text evidence="2">Belongs to the ABC-4 integral membrane protein family. LolC/E subfamily.</text>
</comment>